<evidence type="ECO:0000313" key="2">
    <source>
        <dbReference type="Proteomes" id="UP000735302"/>
    </source>
</evidence>
<dbReference type="EMBL" id="BLXT01000814">
    <property type="protein sequence ID" value="GFN80262.1"/>
    <property type="molecule type" value="Genomic_DNA"/>
</dbReference>
<keyword evidence="2" id="KW-1185">Reference proteome</keyword>
<sequence>MTSQNLLCIETHRDRRSMKKPHQRIVEDKMKVKDRLWKERPTKSEIEKQNGSLSCAESYYNWCSNFTETHVTRVLFRKLRCQISFASPSPPSHQAVAGMNRRHEAAVDFRATLKPPAEQLNTKYAGKEMTGESKCSHRFLKWRHLEQR</sequence>
<organism evidence="1 2">
    <name type="scientific">Plakobranchus ocellatus</name>
    <dbReference type="NCBI Taxonomy" id="259542"/>
    <lineage>
        <taxon>Eukaryota</taxon>
        <taxon>Metazoa</taxon>
        <taxon>Spiralia</taxon>
        <taxon>Lophotrochozoa</taxon>
        <taxon>Mollusca</taxon>
        <taxon>Gastropoda</taxon>
        <taxon>Heterobranchia</taxon>
        <taxon>Euthyneura</taxon>
        <taxon>Panpulmonata</taxon>
        <taxon>Sacoglossa</taxon>
        <taxon>Placobranchoidea</taxon>
        <taxon>Plakobranchidae</taxon>
        <taxon>Plakobranchus</taxon>
    </lineage>
</organism>
<dbReference type="AlphaFoldDB" id="A0AAV3YCW0"/>
<protein>
    <submittedName>
        <fullName evidence="1">Uncharacterized protein</fullName>
    </submittedName>
</protein>
<accession>A0AAV3YCW0</accession>
<name>A0AAV3YCW0_9GAST</name>
<proteinExistence type="predicted"/>
<reference evidence="1 2" key="1">
    <citation type="journal article" date="2021" name="Elife">
        <title>Chloroplast acquisition without the gene transfer in kleptoplastic sea slugs, Plakobranchus ocellatus.</title>
        <authorList>
            <person name="Maeda T."/>
            <person name="Takahashi S."/>
            <person name="Yoshida T."/>
            <person name="Shimamura S."/>
            <person name="Takaki Y."/>
            <person name="Nagai Y."/>
            <person name="Toyoda A."/>
            <person name="Suzuki Y."/>
            <person name="Arimoto A."/>
            <person name="Ishii H."/>
            <person name="Satoh N."/>
            <person name="Nishiyama T."/>
            <person name="Hasebe M."/>
            <person name="Maruyama T."/>
            <person name="Minagawa J."/>
            <person name="Obokata J."/>
            <person name="Shigenobu S."/>
        </authorList>
    </citation>
    <scope>NUCLEOTIDE SEQUENCE [LARGE SCALE GENOMIC DNA]</scope>
</reference>
<comment type="caution">
    <text evidence="1">The sequence shown here is derived from an EMBL/GenBank/DDBJ whole genome shotgun (WGS) entry which is preliminary data.</text>
</comment>
<gene>
    <name evidence="1" type="ORF">PoB_000676800</name>
</gene>
<dbReference type="Proteomes" id="UP000735302">
    <property type="component" value="Unassembled WGS sequence"/>
</dbReference>
<evidence type="ECO:0000313" key="1">
    <source>
        <dbReference type="EMBL" id="GFN80262.1"/>
    </source>
</evidence>